<dbReference type="InterPro" id="IPR041033">
    <property type="entry name" value="SpaA_PFL_dom_1"/>
</dbReference>
<evidence type="ECO:0000256" key="2">
    <source>
        <dbReference type="ARBA" id="ARBA00007257"/>
    </source>
</evidence>
<dbReference type="PANTHER" id="PTHR36108">
    <property type="entry name" value="COLOSSIN-B-RELATED"/>
    <property type="match status" value="1"/>
</dbReference>
<feature type="domain" description="Gram-positive cocci surface proteins LPxTG" evidence="8">
    <location>
        <begin position="1512"/>
        <end position="1547"/>
    </location>
</feature>
<dbReference type="GO" id="GO:0007155">
    <property type="term" value="P:cell adhesion"/>
    <property type="evidence" value="ECO:0007669"/>
    <property type="project" value="InterPro"/>
</dbReference>
<comment type="similarity">
    <text evidence="2">Belongs to the serine-aspartate repeat-containing protein (SDr) family.</text>
</comment>
<dbReference type="Pfam" id="PF00746">
    <property type="entry name" value="Gram_pos_anchor"/>
    <property type="match status" value="1"/>
</dbReference>
<dbReference type="Gene3D" id="2.60.40.10">
    <property type="entry name" value="Immunoglobulins"/>
    <property type="match status" value="4"/>
</dbReference>
<dbReference type="InterPro" id="IPR047589">
    <property type="entry name" value="DUF11_rpt"/>
</dbReference>
<evidence type="ECO:0000256" key="3">
    <source>
        <dbReference type="ARBA" id="ARBA00022512"/>
    </source>
</evidence>
<dbReference type="InterPro" id="IPR011252">
    <property type="entry name" value="Fibrogen-bd_dom1"/>
</dbReference>
<keyword evidence="5" id="KW-0732">Signal</keyword>
<evidence type="ECO:0000256" key="7">
    <source>
        <dbReference type="SAM" id="MobiDB-lite"/>
    </source>
</evidence>
<evidence type="ECO:0000313" key="10">
    <source>
        <dbReference type="Proteomes" id="UP000281915"/>
    </source>
</evidence>
<dbReference type="InterPro" id="IPR008456">
    <property type="entry name" value="Collagen-bd_dom"/>
</dbReference>
<dbReference type="InterPro" id="IPR008966">
    <property type="entry name" value="Adhesion_dom_sf"/>
</dbReference>
<reference evidence="9 10" key="1">
    <citation type="submission" date="2018-10" db="EMBL/GenBank/DDBJ databases">
        <title>Phylogenomics of Brevibacillus.</title>
        <authorList>
            <person name="Dunlap C."/>
        </authorList>
    </citation>
    <scope>NUCLEOTIDE SEQUENCE [LARGE SCALE GENOMIC DNA]</scope>
    <source>
        <strain evidence="9 10">JCM 15085</strain>
    </source>
</reference>
<organism evidence="9 10">
    <name type="scientific">Brevibacillus panacihumi</name>
    <dbReference type="NCBI Taxonomy" id="497735"/>
    <lineage>
        <taxon>Bacteria</taxon>
        <taxon>Bacillati</taxon>
        <taxon>Bacillota</taxon>
        <taxon>Bacilli</taxon>
        <taxon>Bacillales</taxon>
        <taxon>Paenibacillaceae</taxon>
        <taxon>Brevibacillus</taxon>
    </lineage>
</organism>
<comment type="caution">
    <text evidence="9">The sequence shown here is derived from an EMBL/GenBank/DDBJ whole genome shotgun (WGS) entry which is preliminary data.</text>
</comment>
<proteinExistence type="inferred from homology"/>
<dbReference type="SUPFAM" id="SSF49401">
    <property type="entry name" value="Bacterial adhesins"/>
    <property type="match status" value="6"/>
</dbReference>
<comment type="subcellular location">
    <subcellularLocation>
        <location evidence="1">Secreted</location>
        <location evidence="1">Cell wall</location>
        <topology evidence="1">Peptidoglycan-anchor</topology>
    </subcellularLocation>
</comment>
<evidence type="ECO:0000256" key="5">
    <source>
        <dbReference type="ARBA" id="ARBA00022729"/>
    </source>
</evidence>
<evidence type="ECO:0000259" key="8">
    <source>
        <dbReference type="PROSITE" id="PS50847"/>
    </source>
</evidence>
<dbReference type="NCBIfam" id="TIGR01167">
    <property type="entry name" value="LPXTG_anchor"/>
    <property type="match status" value="1"/>
</dbReference>
<dbReference type="Proteomes" id="UP000281915">
    <property type="component" value="Unassembled WGS sequence"/>
</dbReference>
<dbReference type="Pfam" id="PF05737">
    <property type="entry name" value="Collagen_bind"/>
    <property type="match status" value="5"/>
</dbReference>
<keyword evidence="6" id="KW-0572">Peptidoglycan-anchor</keyword>
<evidence type="ECO:0000313" key="9">
    <source>
        <dbReference type="EMBL" id="RNB78235.1"/>
    </source>
</evidence>
<gene>
    <name evidence="9" type="ORF">EDM58_12070</name>
</gene>
<dbReference type="InterPro" id="IPR041171">
    <property type="entry name" value="SDR_Ig"/>
</dbReference>
<evidence type="ECO:0000256" key="1">
    <source>
        <dbReference type="ARBA" id="ARBA00004168"/>
    </source>
</evidence>
<evidence type="ECO:0000256" key="6">
    <source>
        <dbReference type="ARBA" id="ARBA00023088"/>
    </source>
</evidence>
<accession>A0A3M8CTQ6</accession>
<dbReference type="SUPFAM" id="SSF49478">
    <property type="entry name" value="Cna protein B-type domain"/>
    <property type="match status" value="3"/>
</dbReference>
<dbReference type="Gene3D" id="2.60.40.1280">
    <property type="match status" value="1"/>
</dbReference>
<feature type="compositionally biased region" description="Pro residues" evidence="7">
    <location>
        <begin position="1323"/>
        <end position="1381"/>
    </location>
</feature>
<dbReference type="Gene3D" id="2.60.40.740">
    <property type="match status" value="5"/>
</dbReference>
<dbReference type="Pfam" id="PF17961">
    <property type="entry name" value="Big_8"/>
    <property type="match status" value="1"/>
</dbReference>
<dbReference type="NCBIfam" id="TIGR01451">
    <property type="entry name" value="B_ant_repeat"/>
    <property type="match status" value="1"/>
</dbReference>
<feature type="compositionally biased region" description="Gly residues" evidence="7">
    <location>
        <begin position="1309"/>
        <end position="1321"/>
    </location>
</feature>
<feature type="compositionally biased region" description="Polar residues" evidence="7">
    <location>
        <begin position="1447"/>
        <end position="1456"/>
    </location>
</feature>
<dbReference type="Pfam" id="PF17802">
    <property type="entry name" value="SpaA"/>
    <property type="match status" value="4"/>
</dbReference>
<feature type="compositionally biased region" description="Basic and acidic residues" evidence="7">
    <location>
        <begin position="1382"/>
        <end position="1411"/>
    </location>
</feature>
<name>A0A3M8CTQ6_9BACL</name>
<protein>
    <submittedName>
        <fullName evidence="9">LPXTG cell wall anchor domain-containing protein</fullName>
    </submittedName>
</protein>
<keyword evidence="3" id="KW-0134">Cell wall</keyword>
<dbReference type="InterPro" id="IPR019931">
    <property type="entry name" value="LPXTG_anchor"/>
</dbReference>
<feature type="region of interest" description="Disordered" evidence="7">
    <location>
        <begin position="37"/>
        <end position="75"/>
    </location>
</feature>
<feature type="compositionally biased region" description="Low complexity" evidence="7">
    <location>
        <begin position="1424"/>
        <end position="1442"/>
    </location>
</feature>
<dbReference type="InterPro" id="IPR013783">
    <property type="entry name" value="Ig-like_fold"/>
</dbReference>
<dbReference type="PANTHER" id="PTHR36108:SF13">
    <property type="entry name" value="COLOSSIN-B-RELATED"/>
    <property type="match status" value="1"/>
</dbReference>
<dbReference type="EMBL" id="RHHT01000026">
    <property type="protein sequence ID" value="RNB78235.1"/>
    <property type="molecule type" value="Genomic_DNA"/>
</dbReference>
<keyword evidence="4" id="KW-0964">Secreted</keyword>
<feature type="region of interest" description="Disordered" evidence="7">
    <location>
        <begin position="1306"/>
        <end position="1513"/>
    </location>
</feature>
<dbReference type="GO" id="GO:0005518">
    <property type="term" value="F:collagen binding"/>
    <property type="evidence" value="ECO:0007669"/>
    <property type="project" value="InterPro"/>
</dbReference>
<dbReference type="PROSITE" id="PS50847">
    <property type="entry name" value="GRAM_POS_ANCHORING"/>
    <property type="match status" value="1"/>
</dbReference>
<sequence length="1547" mass="171259">MWERRRVLSVYLVFALLLNLFMPTTFVSANEGLQDAGVSVEDTQQQDESGVGTELDTEPGEEPVPVPTSPVPEGGQEITENIIESVVIKDADDKNITTVRPNVGDRVKVYYTWKLPAGHGYVDGDYFTFSLPDEFGTNRELEGNLEGESGIYGTFLVTPEGKVTFTFDSNIEDEEVTGNFWVWREFDEEKLNGSTRQPIEFDFPNEIINVHFKSKSDEEMDKRGTPDRGMNPSVVDWEVDFNKGEKNISNASLEDTIPEGLELVPGSIRVYKLKVMLNGSVSEENAFNGFTDSSSGNQLQLSFGNIEDAYRVTYQTKVVGEKTSYTNSAKVVGDDYTKEDSATVSVKFSQPLAKKSLNYDQITQTITWSVEYNYTERSILQSDAWIEDKVFTNKQGMTQGFDESSLKVYNVTINSDGTGSRGQQVDPSKYDVTVNDAEDGYKLHFKQDINSAYEIVYETKANERVRESATVTNEVKMHDGRTETVTRGISQVIFWKNAKNEEIDYDKKTIRWKMGLNYDKYVMNNVVITDTYEGQGLKLIEESLTIPGLDKGTHYVVEPIEPDDTELSKGFRIIFQQEISSSYDIEYRTSFDPNLFNRDITNLGKLTWLENGETYEKSSSAKVSPDNYTKNNGMKTGTYDPRTKRITWIIDVNYNKQTIQNPVITDYYQEDMDFIEESLKIYHLTLKGGADQVEVGAEVSKDKYSFVGDLGDREGTKGFQLTLDGPISTSYRIVYQTSLEGTEVLKEYQNDAVLRDGDGLPLFRQSASVKPRYGGEYVAKKGEQGKGADSELAFWTIYLNRNQSWLAAGEAVTDTLSENQMLLPDSIRLYETTVDASGNVTKGALVDPQQYNLSILTPAEGKHSFTLTFKHPIEKPYILEYQSFINAGDGETIENSASFNGKVAYAVDTEGNVGIKVSLAGAGGDGYPQGKEYLSIVKTDQDTHIPLAGAVFELYDKSGKMLLETLEPTDANGVTTTKKKYNFREYVLKEVSAPSGYVIDEAYRSGKIVKLTDANHEFPVVNKKGKWSVLLKKVDAESGRGLAGAEFKLQRKNVSDFEDVAYPATLVSNVNGELYLEELPPGEYQLIETVAPKGYKLDETPITFTIEQFQTVIVERTKENEAYYGSVKIVKVDEHDNSISLTGAVFELRDGDGNPVKENLTTDEHGVLELTNLKAGKYQLVEIVAPTDYVREQEPLEFEITDEQLVGPLLFTNKMIPGEVKLTKIESGRPNVTLKGAQFRILDENKNPILSGLSTDDNGELHVDDLRPGTYYFEETRAPSGYVIKDRLTEFTIEKGKVTLITVENNRYSGGGGGGGGGGGTPDPEPPVDPPVDPEPPVDPPVDPEPPVDPPVDPEPPVDPPVDPEPPVDPPVDPEPPVDPPVDPKPDPEKPEKPDKDKPDRDRPDRDKPDRPGSSGGTDKKPEQPGVPTQPTQPVEPTTPIEPSVPTEPTDTNPNTVEPDPTAPTPAPEGPGNQGPGKGTTGTDEPLYEVDGNVPAGGLYPDKDASGKAKVLPKTGEESHLPLQLLGATLIALGAWLYSRKRIGRNH</sequence>
<evidence type="ECO:0000256" key="4">
    <source>
        <dbReference type="ARBA" id="ARBA00022525"/>
    </source>
</evidence>